<feature type="transmembrane region" description="Helical" evidence="8">
    <location>
        <begin position="195"/>
        <end position="217"/>
    </location>
</feature>
<sequence>MTNTQPAHAVDERLPLRKLILFGLQHVMVVAASPITAVFLVAKALGLASGLTVNLISATFLVCGLGSLLQSFGPRGFGARLPFIMVPGGAPLVLFVLIAQQTDLQTAAGAVILAGLFYFLLLPVFARCLKFFPRIVIGAMLILVAINLVNIYGGVIVGRPGTPDFANPLGIGLALATVGFTILFARLFKGMFGQLAVLLGMLAGAGLSAALGLMHFADVWSGPVITMPTPLPFGMPHFDLLAALPLLIFSVISMAEATGQTVAIAEVVGKEIDPRVMVPKTIRADAVMSVLGGLFGTSMIITSSENIGIVQATGVRSRFVTATAGVILIVIALLAPLGRLANAIPAAVVGGTALVVFSIIGVMGINLLRQVDLRARSGMYTLAAALTMGLLPIVVPGIYSRFPATLQIVLNNGLAMGALTAVLVNILFEHLHWPVRGTANQAMHLETAGRDKHACH</sequence>
<dbReference type="NCBIfam" id="NF037981">
    <property type="entry name" value="NCS2_1"/>
    <property type="match status" value="1"/>
</dbReference>
<comment type="subcellular location">
    <subcellularLocation>
        <location evidence="1">Cell membrane</location>
        <topology evidence="1">Multi-pass membrane protein</topology>
    </subcellularLocation>
</comment>
<organism evidence="9 10">
    <name type="scientific">Ralstonia soli</name>
    <dbReference type="NCBI Taxonomy" id="2953896"/>
    <lineage>
        <taxon>Bacteria</taxon>
        <taxon>Pseudomonadati</taxon>
        <taxon>Pseudomonadota</taxon>
        <taxon>Betaproteobacteria</taxon>
        <taxon>Burkholderiales</taxon>
        <taxon>Burkholderiaceae</taxon>
        <taxon>Ralstonia</taxon>
    </lineage>
</organism>
<feature type="transmembrane region" description="Helical" evidence="8">
    <location>
        <begin position="405"/>
        <end position="428"/>
    </location>
</feature>
<gene>
    <name evidence="9" type="ORF">NG900_15905</name>
</gene>
<feature type="transmembrane region" description="Helical" evidence="8">
    <location>
        <begin position="20"/>
        <end position="41"/>
    </location>
</feature>
<feature type="transmembrane region" description="Helical" evidence="8">
    <location>
        <begin position="380"/>
        <end position="399"/>
    </location>
</feature>
<evidence type="ECO:0000313" key="9">
    <source>
        <dbReference type="EMBL" id="MCO5399684.1"/>
    </source>
</evidence>
<feature type="transmembrane region" description="Helical" evidence="8">
    <location>
        <begin position="106"/>
        <end position="126"/>
    </location>
</feature>
<name>A0ABT1AN88_9RALS</name>
<keyword evidence="7 8" id="KW-0472">Membrane</keyword>
<evidence type="ECO:0000256" key="6">
    <source>
        <dbReference type="ARBA" id="ARBA00022989"/>
    </source>
</evidence>
<keyword evidence="3" id="KW-0813">Transport</keyword>
<feature type="transmembrane region" description="Helical" evidence="8">
    <location>
        <begin position="319"/>
        <end position="337"/>
    </location>
</feature>
<dbReference type="Pfam" id="PF00860">
    <property type="entry name" value="Xan_ur_permease"/>
    <property type="match status" value="1"/>
</dbReference>
<evidence type="ECO:0000256" key="2">
    <source>
        <dbReference type="ARBA" id="ARBA00008821"/>
    </source>
</evidence>
<keyword evidence="6 8" id="KW-1133">Transmembrane helix</keyword>
<proteinExistence type="inferred from homology"/>
<evidence type="ECO:0000256" key="3">
    <source>
        <dbReference type="ARBA" id="ARBA00022448"/>
    </source>
</evidence>
<reference evidence="9" key="1">
    <citation type="submission" date="2022-06" db="EMBL/GenBank/DDBJ databases">
        <authorList>
            <person name="Lu C.-H."/>
        </authorList>
    </citation>
    <scope>NUCLEOTIDE SEQUENCE</scope>
    <source>
        <strain evidence="9">21MJYT02-11</strain>
    </source>
</reference>
<feature type="transmembrane region" description="Helical" evidence="8">
    <location>
        <begin position="135"/>
        <end position="157"/>
    </location>
</feature>
<comment type="similarity">
    <text evidence="2">Belongs to the nucleobase:cation symporter-2 (NCS2) (TC 2.A.40) family.</text>
</comment>
<dbReference type="InterPro" id="IPR006043">
    <property type="entry name" value="NCS2"/>
</dbReference>
<dbReference type="InterPro" id="IPR006042">
    <property type="entry name" value="Xan_ur_permease"/>
</dbReference>
<feature type="transmembrane region" description="Helical" evidence="8">
    <location>
        <begin position="237"/>
        <end position="255"/>
    </location>
</feature>
<feature type="transmembrane region" description="Helical" evidence="8">
    <location>
        <begin position="169"/>
        <end position="188"/>
    </location>
</feature>
<dbReference type="PANTHER" id="PTHR42810:SF4">
    <property type="entry name" value="URIC ACID TRANSPORTER UACT"/>
    <property type="match status" value="1"/>
</dbReference>
<evidence type="ECO:0000256" key="5">
    <source>
        <dbReference type="ARBA" id="ARBA00022692"/>
    </source>
</evidence>
<dbReference type="PROSITE" id="PS01116">
    <property type="entry name" value="XANTH_URACIL_PERMASE"/>
    <property type="match status" value="1"/>
</dbReference>
<evidence type="ECO:0000256" key="4">
    <source>
        <dbReference type="ARBA" id="ARBA00022475"/>
    </source>
</evidence>
<keyword evidence="10" id="KW-1185">Reference proteome</keyword>
<keyword evidence="4" id="KW-1003">Cell membrane</keyword>
<feature type="transmembrane region" description="Helical" evidence="8">
    <location>
        <begin position="47"/>
        <end position="69"/>
    </location>
</feature>
<reference evidence="9" key="2">
    <citation type="journal article" date="2023" name="Front. Microbiol.">
        <title>Ralstonia chuxiongensis sp. nov., Ralstonia mojiangensis sp. nov., and Ralstonia soli sp. nov., isolated from tobacco fields, are three novel species in the family Burkholderiaceae.</title>
        <authorList>
            <person name="Lu C.H."/>
            <person name="Zhang Y.Y."/>
            <person name="Jiang N."/>
            <person name="Chen W."/>
            <person name="Shao X."/>
            <person name="Zhao Z.M."/>
            <person name="Lu W.L."/>
            <person name="Hu X."/>
            <person name="Xi Y.X."/>
            <person name="Zou S.Y."/>
            <person name="Wei Q.J."/>
            <person name="Lin Z.L."/>
            <person name="Gong L."/>
            <person name="Gai X.T."/>
            <person name="Zhang L.Q."/>
            <person name="Li J.Y."/>
            <person name="Jin Y."/>
            <person name="Xia Z.Y."/>
        </authorList>
    </citation>
    <scope>NUCLEOTIDE SEQUENCE</scope>
    <source>
        <strain evidence="9">21MJYT02-11</strain>
    </source>
</reference>
<keyword evidence="5 8" id="KW-0812">Transmembrane</keyword>
<accession>A0ABT1AN88</accession>
<evidence type="ECO:0000256" key="8">
    <source>
        <dbReference type="SAM" id="Phobius"/>
    </source>
</evidence>
<evidence type="ECO:0000256" key="7">
    <source>
        <dbReference type="ARBA" id="ARBA00023136"/>
    </source>
</evidence>
<dbReference type="RefSeq" id="WP_252682109.1">
    <property type="nucleotide sequence ID" value="NZ_JAMXHT010000005.1"/>
</dbReference>
<dbReference type="PANTHER" id="PTHR42810">
    <property type="entry name" value="PURINE PERMEASE C1399.01C-RELATED"/>
    <property type="match status" value="1"/>
</dbReference>
<feature type="transmembrane region" description="Helical" evidence="8">
    <location>
        <begin position="81"/>
        <end position="100"/>
    </location>
</feature>
<protein>
    <submittedName>
        <fullName evidence="9">Uracil-xanthine permease family protein</fullName>
    </submittedName>
</protein>
<comment type="caution">
    <text evidence="9">The sequence shown here is derived from an EMBL/GenBank/DDBJ whole genome shotgun (WGS) entry which is preliminary data.</text>
</comment>
<dbReference type="EMBL" id="JAMXHT010000005">
    <property type="protein sequence ID" value="MCO5399684.1"/>
    <property type="molecule type" value="Genomic_DNA"/>
</dbReference>
<dbReference type="Proteomes" id="UP001162811">
    <property type="component" value="Unassembled WGS sequence"/>
</dbReference>
<evidence type="ECO:0000313" key="10">
    <source>
        <dbReference type="Proteomes" id="UP001162811"/>
    </source>
</evidence>
<evidence type="ECO:0000256" key="1">
    <source>
        <dbReference type="ARBA" id="ARBA00004651"/>
    </source>
</evidence>
<feature type="transmembrane region" description="Helical" evidence="8">
    <location>
        <begin position="343"/>
        <end position="368"/>
    </location>
</feature>